<evidence type="ECO:0000313" key="1">
    <source>
        <dbReference type="EMBL" id="KAF2845118.1"/>
    </source>
</evidence>
<accession>A0A6A7ASK1</accession>
<protein>
    <submittedName>
        <fullName evidence="1">Uncharacterized protein</fullName>
    </submittedName>
</protein>
<organism evidence="1 2">
    <name type="scientific">Plenodomus tracheiphilus IPT5</name>
    <dbReference type="NCBI Taxonomy" id="1408161"/>
    <lineage>
        <taxon>Eukaryota</taxon>
        <taxon>Fungi</taxon>
        <taxon>Dikarya</taxon>
        <taxon>Ascomycota</taxon>
        <taxon>Pezizomycotina</taxon>
        <taxon>Dothideomycetes</taxon>
        <taxon>Pleosporomycetidae</taxon>
        <taxon>Pleosporales</taxon>
        <taxon>Pleosporineae</taxon>
        <taxon>Leptosphaeriaceae</taxon>
        <taxon>Plenodomus</taxon>
    </lineage>
</organism>
<evidence type="ECO:0000313" key="2">
    <source>
        <dbReference type="Proteomes" id="UP000799423"/>
    </source>
</evidence>
<gene>
    <name evidence="1" type="ORF">T440DRAFT_522954</name>
</gene>
<name>A0A6A7ASK1_9PLEO</name>
<dbReference type="AlphaFoldDB" id="A0A6A7ASK1"/>
<proteinExistence type="predicted"/>
<dbReference type="EMBL" id="MU006354">
    <property type="protein sequence ID" value="KAF2845118.1"/>
    <property type="molecule type" value="Genomic_DNA"/>
</dbReference>
<keyword evidence="2" id="KW-1185">Reference proteome</keyword>
<reference evidence="1" key="1">
    <citation type="submission" date="2020-01" db="EMBL/GenBank/DDBJ databases">
        <authorList>
            <consortium name="DOE Joint Genome Institute"/>
            <person name="Haridas S."/>
            <person name="Albert R."/>
            <person name="Binder M."/>
            <person name="Bloem J."/>
            <person name="Labutti K."/>
            <person name="Salamov A."/>
            <person name="Andreopoulos B."/>
            <person name="Baker S.E."/>
            <person name="Barry K."/>
            <person name="Bills G."/>
            <person name="Bluhm B.H."/>
            <person name="Cannon C."/>
            <person name="Castanera R."/>
            <person name="Culley D.E."/>
            <person name="Daum C."/>
            <person name="Ezra D."/>
            <person name="Gonzalez J.B."/>
            <person name="Henrissat B."/>
            <person name="Kuo A."/>
            <person name="Liang C."/>
            <person name="Lipzen A."/>
            <person name="Lutzoni F."/>
            <person name="Magnuson J."/>
            <person name="Mondo S."/>
            <person name="Nolan M."/>
            <person name="Ohm R."/>
            <person name="Pangilinan J."/>
            <person name="Park H.-J."/>
            <person name="Ramirez L."/>
            <person name="Alfaro M."/>
            <person name="Sun H."/>
            <person name="Tritt A."/>
            <person name="Yoshinaga Y."/>
            <person name="Zwiers L.-H."/>
            <person name="Turgeon B.G."/>
            <person name="Goodwin S.B."/>
            <person name="Spatafora J.W."/>
            <person name="Crous P.W."/>
            <person name="Grigoriev I.V."/>
        </authorList>
    </citation>
    <scope>NUCLEOTIDE SEQUENCE</scope>
    <source>
        <strain evidence="1">IPT5</strain>
    </source>
</reference>
<dbReference type="Proteomes" id="UP000799423">
    <property type="component" value="Unassembled WGS sequence"/>
</dbReference>
<sequence length="181" mass="20433">MATATPLALLNVKPATHIVLPPQDAEERRIFLGPLRIIYHHCSIPMLDDHNCGKHAASLHPTFLQFLDSHMSGELQKVLERDPFIPSAVYIVGIKMTDFNYKKYGLLLEAIPEALEMQEMVELGPVAFDQFTRSPERTEVQKETYKFMAGSRLEGNDLEGSLERLIEHFCSMWKAAGTYAG</sequence>
<dbReference type="OrthoDB" id="3676375at2759"/>